<evidence type="ECO:0000256" key="1">
    <source>
        <dbReference type="PROSITE-ProRule" id="PRU00409"/>
    </source>
</evidence>
<dbReference type="PANTHER" id="PTHR21621:SF0">
    <property type="entry name" value="BETA-CITRYLGLUTAMATE SYNTHASE B-RELATED"/>
    <property type="match status" value="1"/>
</dbReference>
<evidence type="ECO:0000313" key="4">
    <source>
        <dbReference type="Proteomes" id="UP000604117"/>
    </source>
</evidence>
<organism evidence="3 4">
    <name type="scientific">Asanoa siamensis</name>
    <dbReference type="NCBI Taxonomy" id="926357"/>
    <lineage>
        <taxon>Bacteria</taxon>
        <taxon>Bacillati</taxon>
        <taxon>Actinomycetota</taxon>
        <taxon>Actinomycetes</taxon>
        <taxon>Micromonosporales</taxon>
        <taxon>Micromonosporaceae</taxon>
        <taxon>Asanoa</taxon>
    </lineage>
</organism>
<keyword evidence="4" id="KW-1185">Reference proteome</keyword>
<dbReference type="PANTHER" id="PTHR21621">
    <property type="entry name" value="RIBOSOMAL PROTEIN S6 MODIFICATION PROTEIN"/>
    <property type="match status" value="1"/>
</dbReference>
<keyword evidence="1" id="KW-0067">ATP-binding</keyword>
<gene>
    <name evidence="3" type="ORF">Asi02nite_13840</name>
</gene>
<dbReference type="EMBL" id="BONE01000008">
    <property type="protein sequence ID" value="GIF71866.1"/>
    <property type="molecule type" value="Genomic_DNA"/>
</dbReference>
<dbReference type="InterPro" id="IPR011761">
    <property type="entry name" value="ATP-grasp"/>
</dbReference>
<feature type="domain" description="ATP-grasp" evidence="2">
    <location>
        <begin position="99"/>
        <end position="280"/>
    </location>
</feature>
<proteinExistence type="predicted"/>
<dbReference type="PROSITE" id="PS50975">
    <property type="entry name" value="ATP_GRASP"/>
    <property type="match status" value="1"/>
</dbReference>
<sequence>MVIDASRQHEVLRWLDLRQTALIDAAGEVLKLESGCPGRGWLRRLAPAGWDRGVALGGHAAAVLSSRLSLLATLLRDPGLSWVTSVDALYAAENKLVQYRAALQEGVRVPSTMVSGSASDLADGLGEPFVLKPFGPGNFEDEGHQQVVHVHAVHAADVAEVELLDAPFIAQQVVHAHKHLRVVTVQDHAWVTELDATGLPLDWREHAPAHHAFTASACWPEVESGALQLAAALHVGFSSQDWVVDNDGPLFLDLNPGGQWLFLPDRVTTPIARALAGWLAGS</sequence>
<dbReference type="Gene3D" id="3.30.470.20">
    <property type="entry name" value="ATP-grasp fold, B domain"/>
    <property type="match status" value="1"/>
</dbReference>
<evidence type="ECO:0000313" key="3">
    <source>
        <dbReference type="EMBL" id="GIF71866.1"/>
    </source>
</evidence>
<accession>A0ABQ4CKP1</accession>
<protein>
    <recommendedName>
        <fullName evidence="2">ATP-grasp domain-containing protein</fullName>
    </recommendedName>
</protein>
<comment type="caution">
    <text evidence="3">The sequence shown here is derived from an EMBL/GenBank/DDBJ whole genome shotgun (WGS) entry which is preliminary data.</text>
</comment>
<name>A0ABQ4CKP1_9ACTN</name>
<dbReference type="Proteomes" id="UP000604117">
    <property type="component" value="Unassembled WGS sequence"/>
</dbReference>
<reference evidence="3 4" key="1">
    <citation type="submission" date="2021-01" db="EMBL/GenBank/DDBJ databases">
        <title>Whole genome shotgun sequence of Asanoa siamensis NBRC 107932.</title>
        <authorList>
            <person name="Komaki H."/>
            <person name="Tamura T."/>
        </authorList>
    </citation>
    <scope>NUCLEOTIDE SEQUENCE [LARGE SCALE GENOMIC DNA]</scope>
    <source>
        <strain evidence="3 4">NBRC 107932</strain>
    </source>
</reference>
<evidence type="ECO:0000259" key="2">
    <source>
        <dbReference type="PROSITE" id="PS50975"/>
    </source>
</evidence>
<keyword evidence="1" id="KW-0547">Nucleotide-binding</keyword>
<dbReference type="SUPFAM" id="SSF56059">
    <property type="entry name" value="Glutathione synthetase ATP-binding domain-like"/>
    <property type="match status" value="1"/>
</dbReference>